<keyword evidence="1" id="KW-0472">Membrane</keyword>
<name>A0A0M0J7V8_9EUKA</name>
<evidence type="ECO:0000313" key="3">
    <source>
        <dbReference type="Proteomes" id="UP000037460"/>
    </source>
</evidence>
<dbReference type="EMBL" id="JWZX01003278">
    <property type="protein sequence ID" value="KOO22427.1"/>
    <property type="molecule type" value="Genomic_DNA"/>
</dbReference>
<feature type="transmembrane region" description="Helical" evidence="1">
    <location>
        <begin position="121"/>
        <end position="148"/>
    </location>
</feature>
<keyword evidence="1" id="KW-1133">Transmembrane helix</keyword>
<keyword evidence="3" id="KW-1185">Reference proteome</keyword>
<dbReference type="OrthoDB" id="530688at2759"/>
<comment type="caution">
    <text evidence="2">The sequence shown here is derived from an EMBL/GenBank/DDBJ whole genome shotgun (WGS) entry which is preliminary data.</text>
</comment>
<dbReference type="Proteomes" id="UP000037460">
    <property type="component" value="Unassembled WGS sequence"/>
</dbReference>
<keyword evidence="1" id="KW-0812">Transmembrane</keyword>
<organism evidence="2 3">
    <name type="scientific">Chrysochromulina tobinii</name>
    <dbReference type="NCBI Taxonomy" id="1460289"/>
    <lineage>
        <taxon>Eukaryota</taxon>
        <taxon>Haptista</taxon>
        <taxon>Haptophyta</taxon>
        <taxon>Prymnesiophyceae</taxon>
        <taxon>Prymnesiales</taxon>
        <taxon>Chrysochromulinaceae</taxon>
        <taxon>Chrysochromulina</taxon>
    </lineage>
</organism>
<protein>
    <submittedName>
        <fullName evidence="2">Uncharacterized protein</fullName>
    </submittedName>
</protein>
<accession>A0A0M0J7V8</accession>
<reference evidence="3" key="1">
    <citation type="journal article" date="2015" name="PLoS Genet.">
        <title>Genome Sequence and Transcriptome Analyses of Chrysochromulina tobin: Metabolic Tools for Enhanced Algal Fitness in the Prominent Order Prymnesiales (Haptophyceae).</title>
        <authorList>
            <person name="Hovde B.T."/>
            <person name="Deodato C.R."/>
            <person name="Hunsperger H.M."/>
            <person name="Ryken S.A."/>
            <person name="Yost W."/>
            <person name="Jha R.K."/>
            <person name="Patterson J."/>
            <person name="Monnat R.J. Jr."/>
            <person name="Barlow S.B."/>
            <person name="Starkenburg S.R."/>
            <person name="Cattolico R.A."/>
        </authorList>
    </citation>
    <scope>NUCLEOTIDE SEQUENCE</scope>
    <source>
        <strain evidence="3">CCMP291</strain>
    </source>
</reference>
<evidence type="ECO:0000256" key="1">
    <source>
        <dbReference type="SAM" id="Phobius"/>
    </source>
</evidence>
<dbReference type="AlphaFoldDB" id="A0A0M0J7V8"/>
<sequence length="168" mass="18120">MDAAAFEFVKEEIVAGKVSDVPLPAALAKHKAEIMANKSFAQRFFSYRMLHASAMITSWINIAGRIFASNQSGDFTCHTIPANKPISTPHGDFRQTTLTGLTAVSPIDPDYARLPWARMGLFAWGAILLVAPALIAAAIYACCICCAIKRKKNPLPTVSSTPASHSEL</sequence>
<gene>
    <name evidence="2" type="ORF">Ctob_000512</name>
</gene>
<proteinExistence type="predicted"/>
<evidence type="ECO:0000313" key="2">
    <source>
        <dbReference type="EMBL" id="KOO22427.1"/>
    </source>
</evidence>